<sequence>MARPPPVPTLARSLYNAGGRRHNLDEVARDGKAHRRGEAQDSCRGVINVMNSKLEFRTSTLGAPSPSPPHIMHRHLALDPRHEPTVSRSGICRCARTTHVNVFRRHLLGQLKRLVAMCPAKPSLHFEALRASEVGRGGAGWARGGGFASSAVEAEHSTHLLHIVGCLTALCFSPRLQRDTAPAHREDGGMRSWEGTQGETGGRNIVYSSTVTAPEQKQPKCSHRRAAQRREARHGAPGSRSSVASPASASVVMSAGADEYPGSSGGFDFSREGSFDGVKTGCERDKRELEFRTFALAPRLRTPCTCGLPSSRTKNLRRAGAAFVSASRAVHVDAFRRRIFAQRNASLALSAARMSRAHPAARTPRRARNAGTDFLANA</sequence>
<dbReference type="AlphaFoldDB" id="A0A9P3GN99"/>
<protein>
    <submittedName>
        <fullName evidence="2">Uncharacterized protein</fullName>
    </submittedName>
</protein>
<dbReference type="EMBL" id="BPQB01000090">
    <property type="protein sequence ID" value="GJE98585.1"/>
    <property type="molecule type" value="Genomic_DNA"/>
</dbReference>
<accession>A0A9P3GN99</accession>
<name>A0A9P3GN99_9APHY</name>
<feature type="compositionally biased region" description="Basic and acidic residues" evidence="1">
    <location>
        <begin position="180"/>
        <end position="189"/>
    </location>
</feature>
<organism evidence="2 3">
    <name type="scientific">Phanerochaete sordida</name>
    <dbReference type="NCBI Taxonomy" id="48140"/>
    <lineage>
        <taxon>Eukaryota</taxon>
        <taxon>Fungi</taxon>
        <taxon>Dikarya</taxon>
        <taxon>Basidiomycota</taxon>
        <taxon>Agaricomycotina</taxon>
        <taxon>Agaricomycetes</taxon>
        <taxon>Polyporales</taxon>
        <taxon>Phanerochaetaceae</taxon>
        <taxon>Phanerochaete</taxon>
    </lineage>
</organism>
<feature type="compositionally biased region" description="Polar residues" evidence="1">
    <location>
        <begin position="206"/>
        <end position="215"/>
    </location>
</feature>
<comment type="caution">
    <text evidence="2">The sequence shown here is derived from an EMBL/GenBank/DDBJ whole genome shotgun (WGS) entry which is preliminary data.</text>
</comment>
<feature type="compositionally biased region" description="Low complexity" evidence="1">
    <location>
        <begin position="235"/>
        <end position="247"/>
    </location>
</feature>
<evidence type="ECO:0000313" key="3">
    <source>
        <dbReference type="Proteomes" id="UP000703269"/>
    </source>
</evidence>
<evidence type="ECO:0000256" key="1">
    <source>
        <dbReference type="SAM" id="MobiDB-lite"/>
    </source>
</evidence>
<feature type="region of interest" description="Disordered" evidence="1">
    <location>
        <begin position="356"/>
        <end position="378"/>
    </location>
</feature>
<keyword evidence="3" id="KW-1185">Reference proteome</keyword>
<gene>
    <name evidence="2" type="ORF">PsYK624_148180</name>
</gene>
<reference evidence="2 3" key="1">
    <citation type="submission" date="2021-08" db="EMBL/GenBank/DDBJ databases">
        <title>Draft Genome Sequence of Phanerochaete sordida strain YK-624.</title>
        <authorList>
            <person name="Mori T."/>
            <person name="Dohra H."/>
            <person name="Suzuki T."/>
            <person name="Kawagishi H."/>
            <person name="Hirai H."/>
        </authorList>
    </citation>
    <scope>NUCLEOTIDE SEQUENCE [LARGE SCALE GENOMIC DNA]</scope>
    <source>
        <strain evidence="2 3">YK-624</strain>
    </source>
</reference>
<feature type="region of interest" description="Disordered" evidence="1">
    <location>
        <begin position="180"/>
        <end position="247"/>
    </location>
</feature>
<dbReference type="Proteomes" id="UP000703269">
    <property type="component" value="Unassembled WGS sequence"/>
</dbReference>
<proteinExistence type="predicted"/>
<evidence type="ECO:0000313" key="2">
    <source>
        <dbReference type="EMBL" id="GJE98585.1"/>
    </source>
</evidence>